<evidence type="ECO:0000256" key="1">
    <source>
        <dbReference type="ARBA" id="ARBA00010515"/>
    </source>
</evidence>
<proteinExistence type="inferred from homology"/>
<dbReference type="STRING" id="1285928.SAMN04487894_105289"/>
<dbReference type="RefSeq" id="WP_090390254.1">
    <property type="nucleotide sequence ID" value="NZ_FMZO01000005.1"/>
</dbReference>
<evidence type="ECO:0000259" key="3">
    <source>
        <dbReference type="Pfam" id="PF01738"/>
    </source>
</evidence>
<dbReference type="InterPro" id="IPR049492">
    <property type="entry name" value="BD-FAE-like_dom"/>
</dbReference>
<evidence type="ECO:0000313" key="5">
    <source>
        <dbReference type="EMBL" id="SDD04206.1"/>
    </source>
</evidence>
<protein>
    <submittedName>
        <fullName evidence="5">Acetyl esterase/lipase</fullName>
    </submittedName>
</protein>
<dbReference type="Gene3D" id="3.40.50.1820">
    <property type="entry name" value="alpha/beta hydrolase"/>
    <property type="match status" value="1"/>
</dbReference>
<reference evidence="6" key="1">
    <citation type="submission" date="2016-10" db="EMBL/GenBank/DDBJ databases">
        <authorList>
            <person name="Varghese N."/>
            <person name="Submissions S."/>
        </authorList>
    </citation>
    <scope>NUCLEOTIDE SEQUENCE [LARGE SCALE GENOMIC DNA]</scope>
    <source>
        <strain evidence="6">DSM 25811 / CCM 8410 / LMG 26954 / E90</strain>
    </source>
</reference>
<dbReference type="AlphaFoldDB" id="A0A1G6RJV1"/>
<comment type="similarity">
    <text evidence="1">Belongs to the 'GDXG' lipolytic enzyme family.</text>
</comment>
<accession>A0A1G6RJV1</accession>
<feature type="domain" description="BD-FAE-like" evidence="4">
    <location>
        <begin position="36"/>
        <end position="149"/>
    </location>
</feature>
<keyword evidence="2" id="KW-0378">Hydrolase</keyword>
<evidence type="ECO:0000259" key="4">
    <source>
        <dbReference type="Pfam" id="PF20434"/>
    </source>
</evidence>
<dbReference type="Pfam" id="PF01738">
    <property type="entry name" value="DLH"/>
    <property type="match status" value="1"/>
</dbReference>
<feature type="domain" description="Dienelactone hydrolase" evidence="3">
    <location>
        <begin position="190"/>
        <end position="257"/>
    </location>
</feature>
<gene>
    <name evidence="5" type="ORF">SAMN04487894_105289</name>
</gene>
<dbReference type="InterPro" id="IPR002925">
    <property type="entry name" value="Dienelactn_hydro"/>
</dbReference>
<dbReference type="InterPro" id="IPR050300">
    <property type="entry name" value="GDXG_lipolytic_enzyme"/>
</dbReference>
<evidence type="ECO:0000256" key="2">
    <source>
        <dbReference type="ARBA" id="ARBA00022801"/>
    </source>
</evidence>
<dbReference type="InterPro" id="IPR029058">
    <property type="entry name" value="AB_hydrolase_fold"/>
</dbReference>
<dbReference type="PANTHER" id="PTHR48081:SF30">
    <property type="entry name" value="ACETYL-HYDROLASE LIPR-RELATED"/>
    <property type="match status" value="1"/>
</dbReference>
<dbReference type="EMBL" id="FMZO01000005">
    <property type="protein sequence ID" value="SDD04206.1"/>
    <property type="molecule type" value="Genomic_DNA"/>
</dbReference>
<sequence length="283" mass="31373">MQVRFLYLFFFVLATNFLFGQSTVVYKTIDTLHLKMEIYEPRGMDANVKHKAIVFFFGGGWTKGSPAQFRSQAAYFASKGLVCFLPDYRVESRNRATPFEALKDAKSAIRFLKQHAGKFHIDSAGIVAAGGSAGGQLAAATALISDYNEQTDDLKISPVPAALVLFNPVIDNGPGGYGYDRIGESYLHFSPLHNIRKGAPPTLILLGSNDHLIPVATAEYYKTVMEKVASRCDLVLYDNAGHGFFNPNKERSNFFYKETLKEAERFLRSLDYITADPEKGAAN</sequence>
<dbReference type="SUPFAM" id="SSF53474">
    <property type="entry name" value="alpha/beta-Hydrolases"/>
    <property type="match status" value="1"/>
</dbReference>
<dbReference type="Proteomes" id="UP000198757">
    <property type="component" value="Unassembled WGS sequence"/>
</dbReference>
<dbReference type="OrthoDB" id="9775851at2"/>
<dbReference type="GO" id="GO:0004806">
    <property type="term" value="F:triacylglycerol lipase activity"/>
    <property type="evidence" value="ECO:0007669"/>
    <property type="project" value="TreeGrafter"/>
</dbReference>
<dbReference type="Pfam" id="PF20434">
    <property type="entry name" value="BD-FAE"/>
    <property type="match status" value="1"/>
</dbReference>
<organism evidence="5 6">
    <name type="scientific">Niabella drilacis (strain DSM 25811 / CCM 8410 / CCUG 62505 / LMG 26954 / E90)</name>
    <dbReference type="NCBI Taxonomy" id="1285928"/>
    <lineage>
        <taxon>Bacteria</taxon>
        <taxon>Pseudomonadati</taxon>
        <taxon>Bacteroidota</taxon>
        <taxon>Chitinophagia</taxon>
        <taxon>Chitinophagales</taxon>
        <taxon>Chitinophagaceae</taxon>
        <taxon>Niabella</taxon>
    </lineage>
</organism>
<keyword evidence="6" id="KW-1185">Reference proteome</keyword>
<dbReference type="PANTHER" id="PTHR48081">
    <property type="entry name" value="AB HYDROLASE SUPERFAMILY PROTEIN C4A8.06C"/>
    <property type="match status" value="1"/>
</dbReference>
<evidence type="ECO:0000313" key="6">
    <source>
        <dbReference type="Proteomes" id="UP000198757"/>
    </source>
</evidence>
<name>A0A1G6RJV1_NIADE</name>